<dbReference type="Pfam" id="PF22657">
    <property type="entry name" value="SSB_1"/>
    <property type="match status" value="1"/>
</dbReference>
<gene>
    <name evidence="1 2" type="primary">priB</name>
    <name evidence="2" type="ORF">DI603_00360</name>
</gene>
<comment type="subunit">
    <text evidence="1">Homodimer. Interacts with PriA and DnaT. Component of the replication restart primosome. Primosome assembly occurs via a 'hand-off' mechanism. PriA binds to replication forks, subsequently PriB then DnaT bind; DnaT then displaces ssDNA to generate the helicase loading substrate.</text>
</comment>
<keyword evidence="1" id="KW-0639">Primosome</keyword>
<keyword evidence="1" id="KW-0238">DNA-binding</keyword>
<protein>
    <recommendedName>
        <fullName evidence="1">Replication restart protein PriB</fullName>
    </recommendedName>
</protein>
<evidence type="ECO:0000313" key="2">
    <source>
        <dbReference type="EMBL" id="PZP36801.1"/>
    </source>
</evidence>
<evidence type="ECO:0000256" key="1">
    <source>
        <dbReference type="HAMAP-Rule" id="MF_00720"/>
    </source>
</evidence>
<dbReference type="EMBL" id="QFOD01000001">
    <property type="protein sequence ID" value="PZP36801.1"/>
    <property type="molecule type" value="Genomic_DNA"/>
</dbReference>
<dbReference type="SUPFAM" id="SSF50249">
    <property type="entry name" value="Nucleic acid-binding proteins"/>
    <property type="match status" value="1"/>
</dbReference>
<dbReference type="InterPro" id="IPR012340">
    <property type="entry name" value="NA-bd_OB-fold"/>
</dbReference>
<comment type="function">
    <text evidence="1">Involved in the restart of stalled replication forks, which reloads the replicative helicase on sites other than the origin of replication; the PriA-PriB pathway is the major replication restart pathway. During primosome assembly it facilitates complex formation between PriA and DnaT on DNA; stabilizes PriA on DNA. Stimulates the DNA unwinding activity of PriA helicase.</text>
</comment>
<dbReference type="PIRSF" id="PIRSF003135">
    <property type="entry name" value="Primosomal_n"/>
    <property type="match status" value="1"/>
</dbReference>
<dbReference type="GO" id="GO:1990077">
    <property type="term" value="C:primosome complex"/>
    <property type="evidence" value="ECO:0007669"/>
    <property type="project" value="UniProtKB-UniRule"/>
</dbReference>
<reference evidence="2 3" key="1">
    <citation type="submission" date="2017-08" db="EMBL/GenBank/DDBJ databases">
        <title>Infants hospitalized years apart are colonized by the same room-sourced microbial strains.</title>
        <authorList>
            <person name="Brooks B."/>
            <person name="Olm M.R."/>
            <person name="Firek B.A."/>
            <person name="Baker R."/>
            <person name="Thomas B.C."/>
            <person name="Morowitz M.J."/>
            <person name="Banfield J.F."/>
        </authorList>
    </citation>
    <scope>NUCLEOTIDE SEQUENCE [LARGE SCALE GENOMIC DNA]</scope>
    <source>
        <strain evidence="2">S2_012_000_R2_81</strain>
    </source>
</reference>
<evidence type="ECO:0000313" key="3">
    <source>
        <dbReference type="Proteomes" id="UP000249633"/>
    </source>
</evidence>
<keyword evidence="1" id="KW-0235">DNA replication</keyword>
<dbReference type="GO" id="GO:0006269">
    <property type="term" value="P:DNA replication, synthesis of primer"/>
    <property type="evidence" value="ECO:0007669"/>
    <property type="project" value="UniProtKB-KW"/>
</dbReference>
<comment type="caution">
    <text evidence="2">The sequence shown here is derived from an EMBL/GenBank/DDBJ whole genome shotgun (WGS) entry which is preliminary data.</text>
</comment>
<organism evidence="2 3">
    <name type="scientific">Roseateles depolymerans</name>
    <dbReference type="NCBI Taxonomy" id="76731"/>
    <lineage>
        <taxon>Bacteria</taxon>
        <taxon>Pseudomonadati</taxon>
        <taxon>Pseudomonadota</taxon>
        <taxon>Betaproteobacteria</taxon>
        <taxon>Burkholderiales</taxon>
        <taxon>Sphaerotilaceae</taxon>
        <taxon>Roseateles</taxon>
    </lineage>
</organism>
<dbReference type="Gene3D" id="2.40.50.140">
    <property type="entry name" value="Nucleic acid-binding proteins"/>
    <property type="match status" value="1"/>
</dbReference>
<comment type="similarity">
    <text evidence="1">Belongs to the PriB family.</text>
</comment>
<dbReference type="GO" id="GO:0003697">
    <property type="term" value="F:single-stranded DNA binding"/>
    <property type="evidence" value="ECO:0007669"/>
    <property type="project" value="UniProtKB-UniRule"/>
</dbReference>
<dbReference type="HAMAP" id="MF_00720">
    <property type="entry name" value="PriB"/>
    <property type="match status" value="1"/>
</dbReference>
<proteinExistence type="inferred from homology"/>
<accession>A0A2W5DXZ2</accession>
<dbReference type="AlphaFoldDB" id="A0A2W5DXZ2"/>
<sequence>MNQLQLSARIQQLGQIRYTPAGLMALDCSLHGESEVMEAGAPRKVSVEIKAVAVGEVARTLQALGVGGAALFSGFLTHQRNGRGLVAHVTGIQPTADTPGNF</sequence>
<dbReference type="NCBIfam" id="TIGR04418">
    <property type="entry name" value="PriB_gamma"/>
    <property type="match status" value="1"/>
</dbReference>
<name>A0A2W5DXZ2_9BURK</name>
<dbReference type="Proteomes" id="UP000249633">
    <property type="component" value="Unassembled WGS sequence"/>
</dbReference>
<dbReference type="InterPro" id="IPR023646">
    <property type="entry name" value="Prisomal_replication_PriB"/>
</dbReference>